<organism evidence="1 2">
    <name type="scientific">Pseudonocardia eucalypti</name>
    <dbReference type="NCBI Taxonomy" id="648755"/>
    <lineage>
        <taxon>Bacteria</taxon>
        <taxon>Bacillati</taxon>
        <taxon>Actinomycetota</taxon>
        <taxon>Actinomycetes</taxon>
        <taxon>Pseudonocardiales</taxon>
        <taxon>Pseudonocardiaceae</taxon>
        <taxon>Pseudonocardia</taxon>
    </lineage>
</organism>
<proteinExistence type="predicted"/>
<sequence length="92" mass="10111">MAREQYGQIYGVHAVRANEISATAMLCSTLSKAEKYAAELSTDPGVLAAAVTRYVVDEQGRRTAVSLYVDGRKQEVGYISDDRRVWANGRKA</sequence>
<accession>A0ABP9RFH5</accession>
<reference evidence="2" key="1">
    <citation type="journal article" date="2019" name="Int. J. Syst. Evol. Microbiol.">
        <title>The Global Catalogue of Microorganisms (GCM) 10K type strain sequencing project: providing services to taxonomists for standard genome sequencing and annotation.</title>
        <authorList>
            <consortium name="The Broad Institute Genomics Platform"/>
            <consortium name="The Broad Institute Genome Sequencing Center for Infectious Disease"/>
            <person name="Wu L."/>
            <person name="Ma J."/>
        </authorList>
    </citation>
    <scope>NUCLEOTIDE SEQUENCE [LARGE SCALE GENOMIC DNA]</scope>
    <source>
        <strain evidence="2">JCM 18303</strain>
    </source>
</reference>
<name>A0ABP9RFH5_9PSEU</name>
<protein>
    <submittedName>
        <fullName evidence="1">Uncharacterized protein</fullName>
    </submittedName>
</protein>
<dbReference type="Proteomes" id="UP001428817">
    <property type="component" value="Unassembled WGS sequence"/>
</dbReference>
<evidence type="ECO:0000313" key="2">
    <source>
        <dbReference type="Proteomes" id="UP001428817"/>
    </source>
</evidence>
<evidence type="ECO:0000313" key="1">
    <source>
        <dbReference type="EMBL" id="GAA5176209.1"/>
    </source>
</evidence>
<gene>
    <name evidence="1" type="ORF">GCM10023321_84010</name>
</gene>
<dbReference type="EMBL" id="BAABJP010000068">
    <property type="protein sequence ID" value="GAA5176209.1"/>
    <property type="molecule type" value="Genomic_DNA"/>
</dbReference>
<keyword evidence="2" id="KW-1185">Reference proteome</keyword>
<comment type="caution">
    <text evidence="1">The sequence shown here is derived from an EMBL/GenBank/DDBJ whole genome shotgun (WGS) entry which is preliminary data.</text>
</comment>
<dbReference type="RefSeq" id="WP_185065711.1">
    <property type="nucleotide sequence ID" value="NZ_BAABJP010000068.1"/>
</dbReference>